<evidence type="ECO:0000256" key="8">
    <source>
        <dbReference type="SAM" id="MobiDB-lite"/>
    </source>
</evidence>
<keyword evidence="11" id="KW-1185">Reference proteome</keyword>
<evidence type="ECO:0000313" key="11">
    <source>
        <dbReference type="Proteomes" id="UP000474957"/>
    </source>
</evidence>
<dbReference type="GO" id="GO:0000160">
    <property type="term" value="P:phosphorelay signal transduction system"/>
    <property type="evidence" value="ECO:0007669"/>
    <property type="project" value="UniProtKB-KW"/>
</dbReference>
<dbReference type="InterPro" id="IPR005467">
    <property type="entry name" value="His_kinase_dom"/>
</dbReference>
<reference evidence="10 11" key="1">
    <citation type="submission" date="2019-10" db="EMBL/GenBank/DDBJ databases">
        <title>Cognatihalovulum marinum gen. nov. sp. nov., a new member of the family Rhodobacteraceae isolated from deep seawater of the Northwest Indian Ocean.</title>
        <authorList>
            <person name="Ruan C."/>
            <person name="Wang J."/>
            <person name="Zheng X."/>
            <person name="Song L."/>
            <person name="Zhu Y."/>
            <person name="Huang Y."/>
            <person name="Lu Z."/>
            <person name="Du W."/>
            <person name="Huang L."/>
            <person name="Dai X."/>
        </authorList>
    </citation>
    <scope>NUCLEOTIDE SEQUENCE [LARGE SCALE GENOMIC DNA]</scope>
    <source>
        <strain evidence="10 11">2CG4</strain>
    </source>
</reference>
<dbReference type="InterPro" id="IPR036890">
    <property type="entry name" value="HATPase_C_sf"/>
</dbReference>
<dbReference type="Pfam" id="PF02518">
    <property type="entry name" value="HATPase_c"/>
    <property type="match status" value="1"/>
</dbReference>
<dbReference type="SUPFAM" id="SSF55874">
    <property type="entry name" value="ATPase domain of HSP90 chaperone/DNA topoisomerase II/histidine kinase"/>
    <property type="match status" value="1"/>
</dbReference>
<keyword evidence="6" id="KW-0067">ATP-binding</keyword>
<evidence type="ECO:0000256" key="5">
    <source>
        <dbReference type="ARBA" id="ARBA00022777"/>
    </source>
</evidence>
<feature type="region of interest" description="Disordered" evidence="8">
    <location>
        <begin position="1"/>
        <end position="119"/>
    </location>
</feature>
<evidence type="ECO:0000256" key="2">
    <source>
        <dbReference type="ARBA" id="ARBA00012438"/>
    </source>
</evidence>
<evidence type="ECO:0000313" key="10">
    <source>
        <dbReference type="EMBL" id="MSU90937.1"/>
    </source>
</evidence>
<dbReference type="GO" id="GO:0005524">
    <property type="term" value="F:ATP binding"/>
    <property type="evidence" value="ECO:0007669"/>
    <property type="project" value="UniProtKB-KW"/>
</dbReference>
<gene>
    <name evidence="10" type="ORF">GE300_15180</name>
</gene>
<dbReference type="InterPro" id="IPR003594">
    <property type="entry name" value="HATPase_dom"/>
</dbReference>
<name>A0A6L5Z329_9RHOB</name>
<keyword evidence="3" id="KW-0808">Transferase</keyword>
<evidence type="ECO:0000256" key="1">
    <source>
        <dbReference type="ARBA" id="ARBA00000085"/>
    </source>
</evidence>
<evidence type="ECO:0000256" key="3">
    <source>
        <dbReference type="ARBA" id="ARBA00022679"/>
    </source>
</evidence>
<comment type="caution">
    <text evidence="10">The sequence shown here is derived from an EMBL/GenBank/DDBJ whole genome shotgun (WGS) entry which is preliminary data.</text>
</comment>
<dbReference type="Gene3D" id="3.30.565.10">
    <property type="entry name" value="Histidine kinase-like ATPase, C-terminal domain"/>
    <property type="match status" value="1"/>
</dbReference>
<evidence type="ECO:0000256" key="7">
    <source>
        <dbReference type="ARBA" id="ARBA00023012"/>
    </source>
</evidence>
<proteinExistence type="predicted"/>
<evidence type="ECO:0000259" key="9">
    <source>
        <dbReference type="PROSITE" id="PS50109"/>
    </source>
</evidence>
<dbReference type="InterPro" id="IPR004358">
    <property type="entry name" value="Sig_transdc_His_kin-like_C"/>
</dbReference>
<evidence type="ECO:0000256" key="4">
    <source>
        <dbReference type="ARBA" id="ARBA00022741"/>
    </source>
</evidence>
<feature type="domain" description="Histidine kinase" evidence="9">
    <location>
        <begin position="177"/>
        <end position="377"/>
    </location>
</feature>
<dbReference type="EC" id="2.7.13.3" evidence="2"/>
<feature type="compositionally biased region" description="Low complexity" evidence="8">
    <location>
        <begin position="34"/>
        <end position="50"/>
    </location>
</feature>
<dbReference type="GO" id="GO:0004673">
    <property type="term" value="F:protein histidine kinase activity"/>
    <property type="evidence" value="ECO:0007669"/>
    <property type="project" value="UniProtKB-EC"/>
</dbReference>
<dbReference type="Proteomes" id="UP000474957">
    <property type="component" value="Unassembled WGS sequence"/>
</dbReference>
<dbReference type="AlphaFoldDB" id="A0A6L5Z329"/>
<feature type="compositionally biased region" description="Basic and acidic residues" evidence="8">
    <location>
        <begin position="57"/>
        <end position="72"/>
    </location>
</feature>
<keyword evidence="7" id="KW-0902">Two-component regulatory system</keyword>
<organism evidence="10 11">
    <name type="scientific">Halovulum marinum</name>
    <dbReference type="NCBI Taxonomy" id="2662447"/>
    <lineage>
        <taxon>Bacteria</taxon>
        <taxon>Pseudomonadati</taxon>
        <taxon>Pseudomonadota</taxon>
        <taxon>Alphaproteobacteria</taxon>
        <taxon>Rhodobacterales</taxon>
        <taxon>Paracoccaceae</taxon>
        <taxon>Halovulum</taxon>
    </lineage>
</organism>
<evidence type="ECO:0000256" key="6">
    <source>
        <dbReference type="ARBA" id="ARBA00022840"/>
    </source>
</evidence>
<dbReference type="PANTHER" id="PTHR43065:SF46">
    <property type="entry name" value="C4-DICARBOXYLATE TRANSPORT SENSOR PROTEIN DCTB"/>
    <property type="match status" value="1"/>
</dbReference>
<comment type="catalytic activity">
    <reaction evidence="1">
        <text>ATP + protein L-histidine = ADP + protein N-phospho-L-histidine.</text>
        <dbReference type="EC" id="2.7.13.3"/>
    </reaction>
</comment>
<dbReference type="PROSITE" id="PS50109">
    <property type="entry name" value="HIS_KIN"/>
    <property type="match status" value="1"/>
</dbReference>
<protein>
    <recommendedName>
        <fullName evidence="2">histidine kinase</fullName>
        <ecNumber evidence="2">2.7.13.3</ecNumber>
    </recommendedName>
</protein>
<dbReference type="PRINTS" id="PR00344">
    <property type="entry name" value="BCTRLSENSOR"/>
</dbReference>
<dbReference type="PANTHER" id="PTHR43065">
    <property type="entry name" value="SENSOR HISTIDINE KINASE"/>
    <property type="match status" value="1"/>
</dbReference>
<sequence>MDRTQPRLGGDAVGDLAAQPRVGLAQRRGPGGNLRLEPLVGGLLGGQLPLPRAPPQQHDRPRQAQDAADRRPQRAPQHRLRRRLGGADQRVRGQPNGRHRPRQPQGAAGHVRDIAQPQRPAVQLPRLLRRQRRGLQSRILPRVAETLGRGRSQRAQRAHHQRVAVRQEDHPAPVVEEHRRRVRRPLGLEARQVQLHRQHAEDPVVCIAERAARIIRNLRAFARNEAEPAADVSLATVIADALEILAPRIAAAGAAVEAPDGPVPAVHGGRVRLQQVLINLVSNSIDAMEGQDGPRHVRIGAAVRDGRVRLTVRDSGPGLTDPDRIFDPFFTTKPVGAGLGLGLSISYGIVQSFGGDIRAENCDGGGAMFTIDLPAARGDAAAA</sequence>
<feature type="region of interest" description="Disordered" evidence="8">
    <location>
        <begin position="148"/>
        <end position="167"/>
    </location>
</feature>
<dbReference type="EMBL" id="WIND01000014">
    <property type="protein sequence ID" value="MSU90937.1"/>
    <property type="molecule type" value="Genomic_DNA"/>
</dbReference>
<accession>A0A6L5Z329</accession>
<feature type="compositionally biased region" description="Basic residues" evidence="8">
    <location>
        <begin position="151"/>
        <end position="163"/>
    </location>
</feature>
<dbReference type="SMART" id="SM00387">
    <property type="entry name" value="HATPase_c"/>
    <property type="match status" value="1"/>
</dbReference>
<keyword evidence="4" id="KW-0547">Nucleotide-binding</keyword>
<keyword evidence="5" id="KW-0418">Kinase</keyword>